<dbReference type="KEGG" id="mee:DA075_33835"/>
<organism evidence="2 3">
    <name type="scientific">Methylobacterium currus</name>
    <dbReference type="NCBI Taxonomy" id="2051553"/>
    <lineage>
        <taxon>Bacteria</taxon>
        <taxon>Pseudomonadati</taxon>
        <taxon>Pseudomonadota</taxon>
        <taxon>Alphaproteobacteria</taxon>
        <taxon>Hyphomicrobiales</taxon>
        <taxon>Methylobacteriaceae</taxon>
        <taxon>Methylobacterium</taxon>
    </lineage>
</organism>
<feature type="domain" description="T6SS Transcription factor RovC-like DNA binding" evidence="1">
    <location>
        <begin position="9"/>
        <end position="83"/>
    </location>
</feature>
<dbReference type="RefSeq" id="WP_099957446.1">
    <property type="nucleotide sequence ID" value="NZ_CP028844.1"/>
</dbReference>
<dbReference type="EMBL" id="CP028844">
    <property type="protein sequence ID" value="AWB25811.1"/>
    <property type="molecule type" value="Genomic_DNA"/>
</dbReference>
<evidence type="ECO:0000313" key="3">
    <source>
        <dbReference type="Proteomes" id="UP000244755"/>
    </source>
</evidence>
<evidence type="ECO:0000259" key="1">
    <source>
        <dbReference type="Pfam" id="PF10074"/>
    </source>
</evidence>
<accession>A0A2R4WW97</accession>
<dbReference type="AlphaFoldDB" id="A0A2R4WW97"/>
<dbReference type="Proteomes" id="UP000244755">
    <property type="component" value="Chromosome 2"/>
</dbReference>
<proteinExistence type="predicted"/>
<protein>
    <submittedName>
        <fullName evidence="2">DUF2285 domain-containing protein</fullName>
    </submittedName>
</protein>
<dbReference type="InterPro" id="IPR018754">
    <property type="entry name" value="RovC-like_DNA-bd"/>
</dbReference>
<keyword evidence="3" id="KW-1185">Reference proteome</keyword>
<evidence type="ECO:0000313" key="2">
    <source>
        <dbReference type="EMBL" id="AWB25811.1"/>
    </source>
</evidence>
<gene>
    <name evidence="2" type="ORF">DA075_33835</name>
</gene>
<reference evidence="2 3" key="1">
    <citation type="submission" date="2018-04" db="EMBL/GenBank/DDBJ databases">
        <title>Methylobacterium sp. PR1016A genome.</title>
        <authorList>
            <person name="Park W."/>
        </authorList>
    </citation>
    <scope>NUCLEOTIDE SEQUENCE [LARGE SCALE GENOMIC DNA]</scope>
    <source>
        <strain evidence="2 3">PR1016A</strain>
    </source>
</reference>
<dbReference type="Pfam" id="PF10074">
    <property type="entry name" value="RovC_DNA-bd"/>
    <property type="match status" value="1"/>
</dbReference>
<name>A0A2R4WW97_9HYPH</name>
<sequence length="88" mass="10254">MTTHDFKDEAPTGSALTPYDRAHMALYLRLIDSWRDGADWREATRTLFGLDPDADPERCRRVHATHLARARWMSEHGYREVARESLAR</sequence>
<dbReference type="OrthoDB" id="9811330at2"/>